<feature type="transmembrane region" description="Helical" evidence="7">
    <location>
        <begin position="157"/>
        <end position="181"/>
    </location>
</feature>
<evidence type="ECO:0000256" key="1">
    <source>
        <dbReference type="ARBA" id="ARBA00004141"/>
    </source>
</evidence>
<keyword evidence="5 7" id="KW-1133">Transmembrane helix</keyword>
<protein>
    <submittedName>
        <fullName evidence="8">Glycosyl transferase family 2</fullName>
    </submittedName>
</protein>
<feature type="transmembrane region" description="Helical" evidence="7">
    <location>
        <begin position="101"/>
        <end position="122"/>
    </location>
</feature>
<dbReference type="EMBL" id="JACDQQ010001216">
    <property type="protein sequence ID" value="MBA0085798.1"/>
    <property type="molecule type" value="Genomic_DNA"/>
</dbReference>
<evidence type="ECO:0000256" key="2">
    <source>
        <dbReference type="ARBA" id="ARBA00022676"/>
    </source>
</evidence>
<dbReference type="GO" id="GO:0016020">
    <property type="term" value="C:membrane"/>
    <property type="evidence" value="ECO:0007669"/>
    <property type="project" value="UniProtKB-SubCell"/>
</dbReference>
<dbReference type="GO" id="GO:0016757">
    <property type="term" value="F:glycosyltransferase activity"/>
    <property type="evidence" value="ECO:0007669"/>
    <property type="project" value="UniProtKB-KW"/>
</dbReference>
<accession>A0A7V8SXA0</accession>
<dbReference type="Proteomes" id="UP000567293">
    <property type="component" value="Unassembled WGS sequence"/>
</dbReference>
<keyword evidence="4 7" id="KW-0812">Transmembrane</keyword>
<sequence>LYFFLMLYPPRWVADPRARTAAAAGGSILLRREALERIGGVAAVKSEIIDDCALAAAVKKSGGKIWLGLTRASVSLRRYTRFREIRDLIARVAFTELRYSFFLLLGTLAGLFVVYLLPWVIFFAYPGEAWLLVDTTAALMAASFVGTVKFYGLSWVWALTLPAAALFYAYATCLSAVRYWLGRGGQWKGRAQAPQAP</sequence>
<keyword evidence="2" id="KW-0328">Glycosyltransferase</keyword>
<evidence type="ECO:0000256" key="5">
    <source>
        <dbReference type="ARBA" id="ARBA00022989"/>
    </source>
</evidence>
<evidence type="ECO:0000313" key="8">
    <source>
        <dbReference type="EMBL" id="MBA0085798.1"/>
    </source>
</evidence>
<dbReference type="InterPro" id="IPR025993">
    <property type="entry name" value="Ceramide_glucosylTrfase"/>
</dbReference>
<evidence type="ECO:0000256" key="6">
    <source>
        <dbReference type="ARBA" id="ARBA00023136"/>
    </source>
</evidence>
<comment type="caution">
    <text evidence="8">The sequence shown here is derived from an EMBL/GenBank/DDBJ whole genome shotgun (WGS) entry which is preliminary data.</text>
</comment>
<feature type="non-terminal residue" evidence="8">
    <location>
        <position position="1"/>
    </location>
</feature>
<dbReference type="PANTHER" id="PTHR43646:SF3">
    <property type="entry name" value="SLR1566 PROTEIN"/>
    <property type="match status" value="1"/>
</dbReference>
<evidence type="ECO:0000313" key="9">
    <source>
        <dbReference type="Proteomes" id="UP000567293"/>
    </source>
</evidence>
<evidence type="ECO:0000256" key="7">
    <source>
        <dbReference type="SAM" id="Phobius"/>
    </source>
</evidence>
<dbReference type="PANTHER" id="PTHR43646">
    <property type="entry name" value="GLYCOSYLTRANSFERASE"/>
    <property type="match status" value="1"/>
</dbReference>
<name>A0A7V8SXA0_9BACT</name>
<keyword evidence="3 8" id="KW-0808">Transferase</keyword>
<dbReference type="Pfam" id="PF13506">
    <property type="entry name" value="Glyco_transf_21"/>
    <property type="match status" value="1"/>
</dbReference>
<gene>
    <name evidence="8" type="ORF">HRJ53_12440</name>
</gene>
<keyword evidence="9" id="KW-1185">Reference proteome</keyword>
<evidence type="ECO:0000256" key="4">
    <source>
        <dbReference type="ARBA" id="ARBA00022692"/>
    </source>
</evidence>
<proteinExistence type="predicted"/>
<dbReference type="AlphaFoldDB" id="A0A7V8SXA0"/>
<evidence type="ECO:0000256" key="3">
    <source>
        <dbReference type="ARBA" id="ARBA00022679"/>
    </source>
</evidence>
<reference evidence="8" key="1">
    <citation type="submission" date="2020-06" db="EMBL/GenBank/DDBJ databases">
        <title>Legume-microbial interactions unlock mineral nutrients during tropical forest succession.</title>
        <authorList>
            <person name="Epihov D.Z."/>
        </authorList>
    </citation>
    <scope>NUCLEOTIDE SEQUENCE [LARGE SCALE GENOMIC DNA]</scope>
    <source>
        <strain evidence="8">Pan2503</strain>
    </source>
</reference>
<comment type="subcellular location">
    <subcellularLocation>
        <location evidence="1">Membrane</location>
        <topology evidence="1">Multi-pass membrane protein</topology>
    </subcellularLocation>
</comment>
<keyword evidence="6 7" id="KW-0472">Membrane</keyword>
<organism evidence="8 9">
    <name type="scientific">Candidatus Acidiferrum panamense</name>
    <dbReference type="NCBI Taxonomy" id="2741543"/>
    <lineage>
        <taxon>Bacteria</taxon>
        <taxon>Pseudomonadati</taxon>
        <taxon>Acidobacteriota</taxon>
        <taxon>Terriglobia</taxon>
        <taxon>Candidatus Acidiferrales</taxon>
        <taxon>Candidatus Acidiferrum</taxon>
    </lineage>
</organism>